<reference evidence="3" key="1">
    <citation type="submission" date="2023-07" db="EMBL/GenBank/DDBJ databases">
        <title>A chromosome-level genome assembly of Lolium multiflorum.</title>
        <authorList>
            <person name="Chen Y."/>
            <person name="Copetti D."/>
            <person name="Kolliker R."/>
            <person name="Studer B."/>
        </authorList>
    </citation>
    <scope>NUCLEOTIDE SEQUENCE</scope>
    <source>
        <strain evidence="3">02402/16</strain>
        <tissue evidence="3">Leaf</tissue>
    </source>
</reference>
<dbReference type="InterPro" id="IPR036397">
    <property type="entry name" value="RNaseH_sf"/>
</dbReference>
<dbReference type="AlphaFoldDB" id="A0AAD8TGI6"/>
<dbReference type="SUPFAM" id="SSF56672">
    <property type="entry name" value="DNA/RNA polymerases"/>
    <property type="match status" value="1"/>
</dbReference>
<accession>A0AAD8TGI6</accession>
<dbReference type="InterPro" id="IPR041577">
    <property type="entry name" value="RT_RNaseH_2"/>
</dbReference>
<evidence type="ECO:0000259" key="2">
    <source>
        <dbReference type="PROSITE" id="PS50878"/>
    </source>
</evidence>
<dbReference type="Pfam" id="PF17919">
    <property type="entry name" value="RT_RNaseH_2"/>
    <property type="match status" value="1"/>
</dbReference>
<dbReference type="InterPro" id="IPR000477">
    <property type="entry name" value="RT_dom"/>
</dbReference>
<dbReference type="Gene3D" id="3.30.420.10">
    <property type="entry name" value="Ribonuclease H-like superfamily/Ribonuclease H"/>
    <property type="match status" value="1"/>
</dbReference>
<organism evidence="3 4">
    <name type="scientific">Lolium multiflorum</name>
    <name type="common">Italian ryegrass</name>
    <name type="synonym">Lolium perenne subsp. multiflorum</name>
    <dbReference type="NCBI Taxonomy" id="4521"/>
    <lineage>
        <taxon>Eukaryota</taxon>
        <taxon>Viridiplantae</taxon>
        <taxon>Streptophyta</taxon>
        <taxon>Embryophyta</taxon>
        <taxon>Tracheophyta</taxon>
        <taxon>Spermatophyta</taxon>
        <taxon>Magnoliopsida</taxon>
        <taxon>Liliopsida</taxon>
        <taxon>Poales</taxon>
        <taxon>Poaceae</taxon>
        <taxon>BOP clade</taxon>
        <taxon>Pooideae</taxon>
        <taxon>Poodae</taxon>
        <taxon>Poeae</taxon>
        <taxon>Poeae Chloroplast Group 2 (Poeae type)</taxon>
        <taxon>Loliodinae</taxon>
        <taxon>Loliinae</taxon>
        <taxon>Lolium</taxon>
    </lineage>
</organism>
<gene>
    <name evidence="3" type="ORF">QYE76_042222</name>
</gene>
<name>A0AAD8TGI6_LOLMU</name>
<dbReference type="PANTHER" id="PTHR37984">
    <property type="entry name" value="PROTEIN CBG26694"/>
    <property type="match status" value="1"/>
</dbReference>
<dbReference type="Proteomes" id="UP001231189">
    <property type="component" value="Unassembled WGS sequence"/>
</dbReference>
<dbReference type="InterPro" id="IPR050951">
    <property type="entry name" value="Retrovirus_Pol_polyprotein"/>
</dbReference>
<dbReference type="PROSITE" id="PS50878">
    <property type="entry name" value="RT_POL"/>
    <property type="match status" value="1"/>
</dbReference>
<feature type="domain" description="Reverse transcriptase" evidence="2">
    <location>
        <begin position="1"/>
        <end position="67"/>
    </location>
</feature>
<evidence type="ECO:0000313" key="4">
    <source>
        <dbReference type="Proteomes" id="UP001231189"/>
    </source>
</evidence>
<dbReference type="PANTHER" id="PTHR37984:SF5">
    <property type="entry name" value="PROTEIN NYNRIN-LIKE"/>
    <property type="match status" value="1"/>
</dbReference>
<evidence type="ECO:0000313" key="3">
    <source>
        <dbReference type="EMBL" id="KAK1681374.1"/>
    </source>
</evidence>
<dbReference type="GO" id="GO:0003676">
    <property type="term" value="F:nucleic acid binding"/>
    <property type="evidence" value="ECO:0007669"/>
    <property type="project" value="InterPro"/>
</dbReference>
<evidence type="ECO:0000256" key="1">
    <source>
        <dbReference type="ARBA" id="ARBA00023268"/>
    </source>
</evidence>
<dbReference type="FunFam" id="3.30.70.270:FF:000020">
    <property type="entry name" value="Transposon Tf2-6 polyprotein-like Protein"/>
    <property type="match status" value="1"/>
</dbReference>
<dbReference type="GO" id="GO:0003824">
    <property type="term" value="F:catalytic activity"/>
    <property type="evidence" value="ECO:0007669"/>
    <property type="project" value="UniProtKB-KW"/>
</dbReference>
<dbReference type="InterPro" id="IPR043502">
    <property type="entry name" value="DNA/RNA_pol_sf"/>
</dbReference>
<dbReference type="InterPro" id="IPR043128">
    <property type="entry name" value="Rev_trsase/Diguanyl_cyclase"/>
</dbReference>
<dbReference type="Gene3D" id="3.30.70.270">
    <property type="match status" value="2"/>
</dbReference>
<proteinExistence type="predicted"/>
<sequence>MNAVLAPFLRKFALVFFDDILIYSRTYEEHLGHLHSVLTVLDKEKWQVKLSKCAFAQNSMAYLGHVISADGVATDNSKIVSIQTWPRPTTVKELRGFLGITRYYRKFIRQYAVIAQPLTQLLKKGSLFIWTDSTEMVFQTLKTALVTAPVLALPNFDLPFTVETDACDIGIGVVLSQQGHPVAFQAKPERTLPAGLLQPLPIPSEPWEMAMMDFIHGLPQSRQFNCILVVVDKLSKYFPIYHHLMLCCRFLSVYCNDEFVNKVSEQSYKFSSNGAVHRRKWLPGRIKNRCSSSFPVHLLGDKQDFKGGGGKSCVGGWVDRLYPRSA</sequence>
<dbReference type="Pfam" id="PF00078">
    <property type="entry name" value="RVT_1"/>
    <property type="match status" value="1"/>
</dbReference>
<keyword evidence="1" id="KW-0511">Multifunctional enzyme</keyword>
<keyword evidence="4" id="KW-1185">Reference proteome</keyword>
<protein>
    <recommendedName>
        <fullName evidence="2">Reverse transcriptase domain-containing protein</fullName>
    </recommendedName>
</protein>
<dbReference type="EMBL" id="JAUUTY010000002">
    <property type="protein sequence ID" value="KAK1681374.1"/>
    <property type="molecule type" value="Genomic_DNA"/>
</dbReference>
<comment type="caution">
    <text evidence="3">The sequence shown here is derived from an EMBL/GenBank/DDBJ whole genome shotgun (WGS) entry which is preliminary data.</text>
</comment>